<accession>A0ABN8NJU7</accession>
<dbReference type="InterPro" id="IPR004244">
    <property type="entry name" value="Transposase_22"/>
</dbReference>
<dbReference type="PANTHER" id="PTHR11505">
    <property type="entry name" value="L1 TRANSPOSABLE ELEMENT-RELATED"/>
    <property type="match status" value="1"/>
</dbReference>
<dbReference type="SUPFAM" id="SSF46966">
    <property type="entry name" value="Spectrin repeat"/>
    <property type="match status" value="1"/>
</dbReference>
<protein>
    <submittedName>
        <fullName evidence="2">Uncharacterized protein</fullName>
    </submittedName>
</protein>
<dbReference type="EMBL" id="CALNXK010000019">
    <property type="protein sequence ID" value="CAH3107069.1"/>
    <property type="molecule type" value="Genomic_DNA"/>
</dbReference>
<organism evidence="2 3">
    <name type="scientific">Porites lobata</name>
    <dbReference type="NCBI Taxonomy" id="104759"/>
    <lineage>
        <taxon>Eukaryota</taxon>
        <taxon>Metazoa</taxon>
        <taxon>Cnidaria</taxon>
        <taxon>Anthozoa</taxon>
        <taxon>Hexacorallia</taxon>
        <taxon>Scleractinia</taxon>
        <taxon>Fungiina</taxon>
        <taxon>Poritidae</taxon>
        <taxon>Porites</taxon>
    </lineage>
</organism>
<feature type="non-terminal residue" evidence="2">
    <location>
        <position position="183"/>
    </location>
</feature>
<name>A0ABN8NJU7_9CNID</name>
<feature type="region of interest" description="Disordered" evidence="1">
    <location>
        <begin position="1"/>
        <end position="22"/>
    </location>
</feature>
<comment type="caution">
    <text evidence="2">The sequence shown here is derived from an EMBL/GenBank/DDBJ whole genome shotgun (WGS) entry which is preliminary data.</text>
</comment>
<feature type="compositionally biased region" description="Polar residues" evidence="1">
    <location>
        <begin position="7"/>
        <end position="22"/>
    </location>
</feature>
<evidence type="ECO:0000313" key="2">
    <source>
        <dbReference type="EMBL" id="CAH3107069.1"/>
    </source>
</evidence>
<proteinExistence type="predicted"/>
<evidence type="ECO:0000256" key="1">
    <source>
        <dbReference type="SAM" id="MobiDB-lite"/>
    </source>
</evidence>
<sequence>MPETRNSKTSGGSPSADNNPSNEFVTTAMLNEMLQLQERMFKTLVDSLVSNFNSRLDTVVGTVAELKTRLNICQKDTKEFKQSLEFSQKDIDEIKPCKTKLAEIEDDIEDIYDSIDYHMDKLEYLKNQSRRNNIRIDGILEEENESWDTTEEKVKQVLAEKLNLEEALHIERAHRVGRVASGP</sequence>
<dbReference type="Proteomes" id="UP001159405">
    <property type="component" value="Unassembled WGS sequence"/>
</dbReference>
<reference evidence="2 3" key="1">
    <citation type="submission" date="2022-05" db="EMBL/GenBank/DDBJ databases">
        <authorList>
            <consortium name="Genoscope - CEA"/>
            <person name="William W."/>
        </authorList>
    </citation>
    <scope>NUCLEOTIDE SEQUENCE [LARGE SCALE GENOMIC DNA]</scope>
</reference>
<dbReference type="Gene3D" id="3.30.70.1820">
    <property type="entry name" value="L1 transposable element, RRM domain"/>
    <property type="match status" value="1"/>
</dbReference>
<keyword evidence="3" id="KW-1185">Reference proteome</keyword>
<evidence type="ECO:0000313" key="3">
    <source>
        <dbReference type="Proteomes" id="UP001159405"/>
    </source>
</evidence>
<gene>
    <name evidence="2" type="ORF">PLOB_00015077</name>
</gene>